<evidence type="ECO:0000313" key="5">
    <source>
        <dbReference type="Proteomes" id="UP001500279"/>
    </source>
</evidence>
<keyword evidence="5" id="KW-1185">Reference proteome</keyword>
<comment type="caution">
    <text evidence="4">The sequence shown here is derived from an EMBL/GenBank/DDBJ whole genome shotgun (WGS) entry which is preliminary data.</text>
</comment>
<keyword evidence="1" id="KW-0732">Signal</keyword>
<sequence length="671" mass="73353">MSFARSARPSPRDASLAACRLLLLAGLAHAGHSAAQPVVPPPQPAAPAAALPAPSATPYLGRITLAVDATDLDHRVLAVTETLPVVPGRLTLLYPRWLPGNHGPTGNPNPLAGLQVTAGDKPLAWQRDPVEVNAFHIEVPAGVSQLTLRFEHLSPLKSEQGRVSMSPALLGVQWNTVLLYPAGHATDGISVQPRLKLPTGWLAATALRAADGQLAKADDQGWMAFGSVSATTLVDSPLFAGMHAKRIELDPPGTPQPVALNLFADEADQLDAKPEQIEAHRKLVQQTDKLYGARHWRHYDFLLSQSREFGGIGLEHHESSENGVRPGYFKDWEKAARGRDLLAHEFTHSWNGKFRRPDDLWTANFNQPMRGSLLWVYEGQTQFWGHVLATRSGLVTAAEFRDNLAHNAADLAARGGRGWRTLQDTTNEGAMEASRNKPWGDWQRGRDYYEEGRLIWLEADMLIREQSGDKRSLDDFARAFFGAAHANAPDGSILPRTYAFDDVVKALNGVQPHDWARFLRERLDRTGADAAPLGGLARSGWRLVYEEKESEFAKADDGRGESGGQDLSYSLGLRLDKDGNVGGVRWDGPAFQAGLAPGEQVLAVGMQSWKPERLAAAITANKTGQAPIELLVKVGERYKLVKIDYRGGLRYPKLERIAGTVDRLSAELAAR</sequence>
<reference evidence="4 5" key="1">
    <citation type="journal article" date="2019" name="Int. J. Syst. Evol. Microbiol.">
        <title>The Global Catalogue of Microorganisms (GCM) 10K type strain sequencing project: providing services to taxonomists for standard genome sequencing and annotation.</title>
        <authorList>
            <consortium name="The Broad Institute Genomics Platform"/>
            <consortium name="The Broad Institute Genome Sequencing Center for Infectious Disease"/>
            <person name="Wu L."/>
            <person name="Ma J."/>
        </authorList>
    </citation>
    <scope>NUCLEOTIDE SEQUENCE [LARGE SCALE GENOMIC DNA]</scope>
    <source>
        <strain evidence="4 5">JCM 15503</strain>
    </source>
</reference>
<feature type="domain" description="Peptidase M61 N-terminal" evidence="3">
    <location>
        <begin position="65"/>
        <end position="241"/>
    </location>
</feature>
<accession>A0ABN1JPM7</accession>
<name>A0ABN1JPM7_9BURK</name>
<dbReference type="Pfam" id="PF17899">
    <property type="entry name" value="Peptidase_M61_N"/>
    <property type="match status" value="1"/>
</dbReference>
<gene>
    <name evidence="4" type="ORF">GCM10009107_08100</name>
</gene>
<proteinExistence type="predicted"/>
<dbReference type="Proteomes" id="UP001500279">
    <property type="component" value="Unassembled WGS sequence"/>
</dbReference>
<dbReference type="PIRSF" id="PIRSF016493">
    <property type="entry name" value="Glycyl_aminpptds"/>
    <property type="match status" value="1"/>
</dbReference>
<dbReference type="Pfam" id="PF05299">
    <property type="entry name" value="Peptidase_M61"/>
    <property type="match status" value="1"/>
</dbReference>
<dbReference type="RefSeq" id="WP_231010513.1">
    <property type="nucleotide sequence ID" value="NZ_BAAAEW010000004.1"/>
</dbReference>
<dbReference type="SUPFAM" id="SSF50156">
    <property type="entry name" value="PDZ domain-like"/>
    <property type="match status" value="1"/>
</dbReference>
<feature type="domain" description="Peptidase M61 catalytic" evidence="2">
    <location>
        <begin position="339"/>
        <end position="455"/>
    </location>
</feature>
<feature type="signal peptide" evidence="1">
    <location>
        <begin position="1"/>
        <end position="30"/>
    </location>
</feature>
<organism evidence="4 5">
    <name type="scientific">Ideonella azotifigens</name>
    <dbReference type="NCBI Taxonomy" id="513160"/>
    <lineage>
        <taxon>Bacteria</taxon>
        <taxon>Pseudomonadati</taxon>
        <taxon>Pseudomonadota</taxon>
        <taxon>Betaproteobacteria</taxon>
        <taxon>Burkholderiales</taxon>
        <taxon>Sphaerotilaceae</taxon>
        <taxon>Ideonella</taxon>
    </lineage>
</organism>
<dbReference type="InterPro" id="IPR007963">
    <property type="entry name" value="Peptidase_M61_catalytic"/>
</dbReference>
<evidence type="ECO:0000259" key="3">
    <source>
        <dbReference type="Pfam" id="PF17899"/>
    </source>
</evidence>
<dbReference type="EMBL" id="BAAAEW010000004">
    <property type="protein sequence ID" value="GAA0743500.1"/>
    <property type="molecule type" value="Genomic_DNA"/>
</dbReference>
<dbReference type="Gene3D" id="1.10.390.10">
    <property type="entry name" value="Neutral Protease Domain 2"/>
    <property type="match status" value="1"/>
</dbReference>
<dbReference type="Gene3D" id="2.60.40.3650">
    <property type="match status" value="1"/>
</dbReference>
<dbReference type="InterPro" id="IPR036034">
    <property type="entry name" value="PDZ_sf"/>
</dbReference>
<dbReference type="InterPro" id="IPR040756">
    <property type="entry name" value="Peptidase_M61_N"/>
</dbReference>
<dbReference type="InterPro" id="IPR027268">
    <property type="entry name" value="Peptidase_M4/M1_CTD_sf"/>
</dbReference>
<dbReference type="InterPro" id="IPR024191">
    <property type="entry name" value="Peptidase_M61"/>
</dbReference>
<evidence type="ECO:0000256" key="1">
    <source>
        <dbReference type="SAM" id="SignalP"/>
    </source>
</evidence>
<feature type="chain" id="PRO_5045510962" evidence="1">
    <location>
        <begin position="31"/>
        <end position="671"/>
    </location>
</feature>
<evidence type="ECO:0000259" key="2">
    <source>
        <dbReference type="Pfam" id="PF05299"/>
    </source>
</evidence>
<evidence type="ECO:0000313" key="4">
    <source>
        <dbReference type="EMBL" id="GAA0743500.1"/>
    </source>
</evidence>
<protein>
    <submittedName>
        <fullName evidence="4">M61 family metallopeptidase</fullName>
    </submittedName>
</protein>